<reference evidence="1" key="1">
    <citation type="submission" date="2020-08" db="EMBL/GenBank/DDBJ databases">
        <title>Plant Genome Project.</title>
        <authorList>
            <person name="Zhang R.-G."/>
        </authorList>
    </citation>
    <scope>NUCLEOTIDE SEQUENCE</scope>
    <source>
        <strain evidence="1">WSP0</strain>
        <tissue evidence="1">Leaf</tissue>
    </source>
</reference>
<keyword evidence="2" id="KW-1185">Reference proteome</keyword>
<gene>
    <name evidence="1" type="ORF">RHGRI_005947</name>
</gene>
<dbReference type="AlphaFoldDB" id="A0AAV6LGT7"/>
<dbReference type="Proteomes" id="UP000823749">
    <property type="component" value="Chromosome 2"/>
</dbReference>
<name>A0AAV6LGT7_9ERIC</name>
<organism evidence="1 2">
    <name type="scientific">Rhododendron griersonianum</name>
    <dbReference type="NCBI Taxonomy" id="479676"/>
    <lineage>
        <taxon>Eukaryota</taxon>
        <taxon>Viridiplantae</taxon>
        <taxon>Streptophyta</taxon>
        <taxon>Embryophyta</taxon>
        <taxon>Tracheophyta</taxon>
        <taxon>Spermatophyta</taxon>
        <taxon>Magnoliopsida</taxon>
        <taxon>eudicotyledons</taxon>
        <taxon>Gunneridae</taxon>
        <taxon>Pentapetalae</taxon>
        <taxon>asterids</taxon>
        <taxon>Ericales</taxon>
        <taxon>Ericaceae</taxon>
        <taxon>Ericoideae</taxon>
        <taxon>Rhodoreae</taxon>
        <taxon>Rhododendron</taxon>
    </lineage>
</organism>
<dbReference type="EMBL" id="JACTNZ010000002">
    <property type="protein sequence ID" value="KAG5563366.1"/>
    <property type="molecule type" value="Genomic_DNA"/>
</dbReference>
<sequence length="115" mass="13364">MYFSSASFSKAVWAAMLRNQVGRDPLCWDEEEEWFIQHSKGKGFRKSILKLSLSATTYNIWGKRNLRTFQQKSLDTGSLTFKKNLCFGIRETVMAWRNINADSDMQSLECASLYF</sequence>
<proteinExistence type="predicted"/>
<evidence type="ECO:0000313" key="1">
    <source>
        <dbReference type="EMBL" id="KAG5563366.1"/>
    </source>
</evidence>
<accession>A0AAV6LGT7</accession>
<comment type="caution">
    <text evidence="1">The sequence shown here is derived from an EMBL/GenBank/DDBJ whole genome shotgun (WGS) entry which is preliminary data.</text>
</comment>
<protein>
    <submittedName>
        <fullName evidence="1">Uncharacterized protein</fullName>
    </submittedName>
</protein>
<evidence type="ECO:0000313" key="2">
    <source>
        <dbReference type="Proteomes" id="UP000823749"/>
    </source>
</evidence>